<dbReference type="RefSeq" id="WP_202189692.1">
    <property type="nucleotide sequence ID" value="NZ_JADNJC010000001.1"/>
</dbReference>
<organism evidence="2 3">
    <name type="scientific">Odoribacter splanchnicus</name>
    <dbReference type="NCBI Taxonomy" id="28118"/>
    <lineage>
        <taxon>Bacteria</taxon>
        <taxon>Pseudomonadati</taxon>
        <taxon>Bacteroidota</taxon>
        <taxon>Bacteroidia</taxon>
        <taxon>Bacteroidales</taxon>
        <taxon>Odoribacteraceae</taxon>
        <taxon>Odoribacter</taxon>
    </lineage>
</organism>
<dbReference type="EMBL" id="JAKNDN010000076">
    <property type="protein sequence ID" value="MCG4962316.1"/>
    <property type="molecule type" value="Genomic_DNA"/>
</dbReference>
<dbReference type="AlphaFoldDB" id="A0AAW5CBB2"/>
<feature type="compositionally biased region" description="Basic and acidic residues" evidence="1">
    <location>
        <begin position="1"/>
        <end position="14"/>
    </location>
</feature>
<sequence length="78" mass="8584">DVKNDAGDDAKNDAGDDAGDDTGAEKQVFPAAVPTDADTGVAIRYGIDNHAIILLIRKEKRWIFFENIRYFTLSLLSE</sequence>
<comment type="caution">
    <text evidence="2">The sequence shown here is derived from an EMBL/GenBank/DDBJ whole genome shotgun (WGS) entry which is preliminary data.</text>
</comment>
<dbReference type="Proteomes" id="UP001199750">
    <property type="component" value="Unassembled WGS sequence"/>
</dbReference>
<proteinExistence type="predicted"/>
<feature type="region of interest" description="Disordered" evidence="1">
    <location>
        <begin position="1"/>
        <end position="29"/>
    </location>
</feature>
<feature type="non-terminal residue" evidence="2">
    <location>
        <position position="1"/>
    </location>
</feature>
<reference evidence="2" key="1">
    <citation type="submission" date="2022-01" db="EMBL/GenBank/DDBJ databases">
        <title>Collection of gut derived symbiotic bacterial strains cultured from healthy donors.</title>
        <authorList>
            <person name="Lin H."/>
            <person name="Kohout C."/>
            <person name="Waligurski E."/>
            <person name="Pamer E.G."/>
        </authorList>
    </citation>
    <scope>NUCLEOTIDE SEQUENCE</scope>
    <source>
        <strain evidence="2">DFI.1.149</strain>
    </source>
</reference>
<evidence type="ECO:0000313" key="2">
    <source>
        <dbReference type="EMBL" id="MCG4962316.1"/>
    </source>
</evidence>
<gene>
    <name evidence="2" type="ORF">L0P03_21095</name>
</gene>
<accession>A0AAW5CBB2</accession>
<evidence type="ECO:0000256" key="1">
    <source>
        <dbReference type="SAM" id="MobiDB-lite"/>
    </source>
</evidence>
<evidence type="ECO:0000313" key="3">
    <source>
        <dbReference type="Proteomes" id="UP001199750"/>
    </source>
</evidence>
<protein>
    <submittedName>
        <fullName evidence="2">Uncharacterized protein</fullName>
    </submittedName>
</protein>
<name>A0AAW5CBB2_9BACT</name>